<keyword evidence="3" id="KW-0560">Oxidoreductase</keyword>
<dbReference type="GO" id="GO:0016491">
    <property type="term" value="F:oxidoreductase activity"/>
    <property type="evidence" value="ECO:0007669"/>
    <property type="project" value="UniProtKB-KW"/>
</dbReference>
<dbReference type="InterPro" id="IPR050097">
    <property type="entry name" value="Ferredoxin-NADP_redctase_2"/>
</dbReference>
<keyword evidence="4" id="KW-0472">Membrane</keyword>
<dbReference type="PRINTS" id="PR00368">
    <property type="entry name" value="FADPNR"/>
</dbReference>
<feature type="transmembrane region" description="Helical" evidence="4">
    <location>
        <begin position="9"/>
        <end position="26"/>
    </location>
</feature>
<keyword evidence="4" id="KW-1133">Transmembrane helix</keyword>
<name>A0A5N6TW00_ASPAV</name>
<evidence type="ECO:0000259" key="5">
    <source>
        <dbReference type="Pfam" id="PF07992"/>
    </source>
</evidence>
<comment type="similarity">
    <text evidence="1">Belongs to the class-II pyridine nucleotide-disulfide oxidoreductase family.</text>
</comment>
<accession>A0A5N6TW00</accession>
<evidence type="ECO:0000256" key="3">
    <source>
        <dbReference type="ARBA" id="ARBA00023002"/>
    </source>
</evidence>
<reference evidence="6 7" key="1">
    <citation type="submission" date="2019-04" db="EMBL/GenBank/DDBJ databases">
        <title>Friends and foes A comparative genomics study of 23 Aspergillus species from section Flavi.</title>
        <authorList>
            <consortium name="DOE Joint Genome Institute"/>
            <person name="Kjaerbolling I."/>
            <person name="Vesth T."/>
            <person name="Frisvad J.C."/>
            <person name="Nybo J.L."/>
            <person name="Theobald S."/>
            <person name="Kildgaard S."/>
            <person name="Isbrandt T."/>
            <person name="Kuo A."/>
            <person name="Sato A."/>
            <person name="Lyhne E.K."/>
            <person name="Kogle M.E."/>
            <person name="Wiebenga A."/>
            <person name="Kun R.S."/>
            <person name="Lubbers R.J."/>
            <person name="Makela M.R."/>
            <person name="Barry K."/>
            <person name="Chovatia M."/>
            <person name="Clum A."/>
            <person name="Daum C."/>
            <person name="Haridas S."/>
            <person name="He G."/>
            <person name="LaButti K."/>
            <person name="Lipzen A."/>
            <person name="Mondo S."/>
            <person name="Riley R."/>
            <person name="Salamov A."/>
            <person name="Simmons B.A."/>
            <person name="Magnuson J.K."/>
            <person name="Henrissat B."/>
            <person name="Mortensen U.H."/>
            <person name="Larsen T.O."/>
            <person name="Devries R.P."/>
            <person name="Grigoriev I.V."/>
            <person name="Machida M."/>
            <person name="Baker S.E."/>
            <person name="Andersen M.R."/>
        </authorList>
    </citation>
    <scope>NUCLEOTIDE SEQUENCE [LARGE SCALE GENOMIC DNA]</scope>
    <source>
        <strain evidence="6 7">IBT 18842</strain>
    </source>
</reference>
<dbReference type="PRINTS" id="PR00469">
    <property type="entry name" value="PNDRDTASEII"/>
</dbReference>
<organism evidence="6 7">
    <name type="scientific">Aspergillus avenaceus</name>
    <dbReference type="NCBI Taxonomy" id="36643"/>
    <lineage>
        <taxon>Eukaryota</taxon>
        <taxon>Fungi</taxon>
        <taxon>Dikarya</taxon>
        <taxon>Ascomycota</taxon>
        <taxon>Pezizomycotina</taxon>
        <taxon>Eurotiomycetes</taxon>
        <taxon>Eurotiomycetidae</taxon>
        <taxon>Eurotiales</taxon>
        <taxon>Aspergillaceae</taxon>
        <taxon>Aspergillus</taxon>
        <taxon>Aspergillus subgen. Circumdati</taxon>
    </lineage>
</organism>
<dbReference type="Gene3D" id="3.50.50.60">
    <property type="entry name" value="FAD/NAD(P)-binding domain"/>
    <property type="match status" value="2"/>
</dbReference>
<dbReference type="Pfam" id="PF07992">
    <property type="entry name" value="Pyr_redox_2"/>
    <property type="match status" value="1"/>
</dbReference>
<evidence type="ECO:0000256" key="1">
    <source>
        <dbReference type="ARBA" id="ARBA00009333"/>
    </source>
</evidence>
<dbReference type="Proteomes" id="UP000325780">
    <property type="component" value="Unassembled WGS sequence"/>
</dbReference>
<feature type="domain" description="FAD/NAD(P)-binding" evidence="5">
    <location>
        <begin position="30"/>
        <end position="170"/>
    </location>
</feature>
<evidence type="ECO:0000256" key="2">
    <source>
        <dbReference type="ARBA" id="ARBA00022630"/>
    </source>
</evidence>
<dbReference type="EMBL" id="ML742093">
    <property type="protein sequence ID" value="KAE8150470.1"/>
    <property type="molecule type" value="Genomic_DNA"/>
</dbReference>
<dbReference type="PANTHER" id="PTHR48105">
    <property type="entry name" value="THIOREDOXIN REDUCTASE 1-RELATED-RELATED"/>
    <property type="match status" value="1"/>
</dbReference>
<dbReference type="InterPro" id="IPR023753">
    <property type="entry name" value="FAD/NAD-binding_dom"/>
</dbReference>
<dbReference type="OrthoDB" id="4570620at2759"/>
<protein>
    <recommendedName>
        <fullName evidence="5">FAD/NAD(P)-binding domain-containing protein</fullName>
    </recommendedName>
</protein>
<sequence>MMFACDSKVLFYIIFTLVSVCFAYVPQTDYDVIIIGGGPSGLSAASALSRVLRKVVLFDSGKYRNRVTRHMHDVIGNDHVEPPVFRAAARKQIAFYNVTTFVDQEVIKLENLDKDGFRATTSNGSYTARKVILGSGVKDDLPDTPGLQEAFGKGIFWCPWCDGFEHRNQSMGVLGELSDAFSSVKELHPTLNKDLRVYSNGTNTTAQRAKLDEKYKGWKKVFQTYNVTINNKPILNITRVQDGATNFNGATRQEFDLFRIYFRDNSSELRGAFIANYNTSQASDLPAQLGVGMLGSKMNTTGRGLETTVAGVYGVGDANSENTTNVPHAMSSGKKAAVFAHVKMAGEELDRDIGASKRAADLDERSLHKNAEKDMGNEIMDLYRKLRRNIK</sequence>
<dbReference type="AlphaFoldDB" id="A0A5N6TW00"/>
<gene>
    <name evidence="6" type="ORF">BDV25DRAFT_110780</name>
</gene>
<keyword evidence="7" id="KW-1185">Reference proteome</keyword>
<dbReference type="GO" id="GO:0097237">
    <property type="term" value="P:cellular response to toxic substance"/>
    <property type="evidence" value="ECO:0007669"/>
    <property type="project" value="UniProtKB-ARBA"/>
</dbReference>
<evidence type="ECO:0000256" key="4">
    <source>
        <dbReference type="SAM" id="Phobius"/>
    </source>
</evidence>
<keyword evidence="4" id="KW-0812">Transmembrane</keyword>
<keyword evidence="2" id="KW-0285">Flavoprotein</keyword>
<dbReference type="SUPFAM" id="SSF51905">
    <property type="entry name" value="FAD/NAD(P)-binding domain"/>
    <property type="match status" value="1"/>
</dbReference>
<dbReference type="InterPro" id="IPR036188">
    <property type="entry name" value="FAD/NAD-bd_sf"/>
</dbReference>
<evidence type="ECO:0000313" key="7">
    <source>
        <dbReference type="Proteomes" id="UP000325780"/>
    </source>
</evidence>
<proteinExistence type="inferred from homology"/>
<evidence type="ECO:0000313" key="6">
    <source>
        <dbReference type="EMBL" id="KAE8150470.1"/>
    </source>
</evidence>